<organism evidence="1 2">
    <name type="scientific">Enterococcus phage EF1</name>
    <dbReference type="NCBI Taxonomy" id="2025813"/>
    <lineage>
        <taxon>Viruses</taxon>
        <taxon>Duplodnaviria</taxon>
        <taxon>Heunggongvirae</taxon>
        <taxon>Uroviricota</taxon>
        <taxon>Caudoviricetes</taxon>
    </lineage>
</organism>
<keyword evidence="2" id="KW-1185">Reference proteome</keyword>
<sequence length="371" mass="41579">MEGFKKHTFRDHQGNIILPETVSEMVRETPDRRFVDNSEKQILTRFGGKIDIVDMLITNAEAIRALATQEVALTQLIDKVPNNFEDIVLTTDELSRLVPYISQLIENLSYPPVVTSTTSGLSYALQIDDTDPDNLKLKFAQQSINTGQPLTYVKGDKWKVQPGVPDVLVELAPTHIAFDNSRKTVLVFNEGKNLVDVPEDVFTNIVNGVQEETIAAEDDNIPQAFVRFAVRHQLQELFATSKSLENTISNFTIEVLSQPMEGTTSALTQAYMNGNVVQPVREANKKEDYTANTFQNITWTNSLDTNFIREWLNDSGEAALVTYGKANNSISIAKPTLKVYIKNPYIGKTLVAQNDMDGKFNILDWAISEEE</sequence>
<dbReference type="Proteomes" id="UP000260005">
    <property type="component" value="Segment"/>
</dbReference>
<name>A0A249XXX2_9CAUD</name>
<accession>A0A249XXX2</accession>
<evidence type="ECO:0000313" key="1">
    <source>
        <dbReference type="EMBL" id="ASZ76817.1"/>
    </source>
</evidence>
<evidence type="ECO:0000313" key="2">
    <source>
        <dbReference type="Proteomes" id="UP000260005"/>
    </source>
</evidence>
<reference evidence="1 2" key="1">
    <citation type="submission" date="2017-04" db="EMBL/GenBank/DDBJ databases">
        <title>Complete Genome Sequence of Lytic Bacteriophage EF1 Infecting Enterococcus faecalis Isolates.</title>
        <authorList>
            <person name="Kim D."/>
            <person name="Kim Y.J."/>
            <person name="Han B.K."/>
            <person name="Kim H."/>
        </authorList>
    </citation>
    <scope>NUCLEOTIDE SEQUENCE [LARGE SCALE GENOMIC DNA]</scope>
</reference>
<proteinExistence type="predicted"/>
<dbReference type="EMBL" id="MF001358">
    <property type="protein sequence ID" value="ASZ76817.1"/>
    <property type="molecule type" value="Genomic_DNA"/>
</dbReference>
<protein>
    <submittedName>
        <fullName evidence="1">Uncharacterized protein</fullName>
    </submittedName>
</protein>